<keyword evidence="8 16" id="KW-0274">FAD</keyword>
<dbReference type="GO" id="GO:0071555">
    <property type="term" value="P:cell wall organization"/>
    <property type="evidence" value="ECO:0007669"/>
    <property type="project" value="UniProtKB-KW"/>
</dbReference>
<dbReference type="AlphaFoldDB" id="A0A7W1WQL0"/>
<name>A0A7W1WQL0_9BACL</name>
<dbReference type="InterPro" id="IPR036635">
    <property type="entry name" value="MurB_C_sf"/>
</dbReference>
<keyword evidence="14 16" id="KW-0961">Cell wall biogenesis/degradation</keyword>
<evidence type="ECO:0000256" key="6">
    <source>
        <dbReference type="ARBA" id="ARBA00022618"/>
    </source>
</evidence>
<dbReference type="HAMAP" id="MF_00037">
    <property type="entry name" value="MurB"/>
    <property type="match status" value="1"/>
</dbReference>
<feature type="active site" evidence="16">
    <location>
        <position position="175"/>
    </location>
</feature>
<protein>
    <recommendedName>
        <fullName evidence="16">UDP-N-acetylenolpyruvoylglucosamine reductase</fullName>
        <ecNumber evidence="16">1.3.1.98</ecNumber>
    </recommendedName>
    <alternativeName>
        <fullName evidence="16">UDP-N-acetylmuramate dehydrogenase</fullName>
    </alternativeName>
</protein>
<evidence type="ECO:0000256" key="16">
    <source>
        <dbReference type="HAMAP-Rule" id="MF_00037"/>
    </source>
</evidence>
<keyword evidence="7 16" id="KW-0285">Flavoprotein</keyword>
<sequence length="303" mass="33156">MKNQIADELAKCGVNNVRVNEPLSRHTTWKVGGPADLLIYPRNKEELERAMQIVHQYQLPWRVIGRGSNLLVRDGGIRGVVFKLDEGFNYIKADGTRMIAGGGYSTILLASMTAKHGLTGLEFAGGIPGNVGGAVYMNAGAHGSEISEVLVSAEVLLGNGEWVTLSKEDLKFRYRTSILQNELRGIVTEATFKLRAGDRKEITSALASFKDRRRKTQPLQFPCAGSVFRNPPGDHAGRLIQEAGLKGFRIGDAEVSTLHANFIINRGQATANDVLNLIQHVIKTVEEKYHVTLEPEVQVVGEG</sequence>
<comment type="catalytic activity">
    <reaction evidence="15 16">
        <text>UDP-N-acetyl-alpha-D-muramate + NADP(+) = UDP-N-acetyl-3-O-(1-carboxyvinyl)-alpha-D-glucosamine + NADPH + H(+)</text>
        <dbReference type="Rhea" id="RHEA:12248"/>
        <dbReference type="ChEBI" id="CHEBI:15378"/>
        <dbReference type="ChEBI" id="CHEBI:57783"/>
        <dbReference type="ChEBI" id="CHEBI:58349"/>
        <dbReference type="ChEBI" id="CHEBI:68483"/>
        <dbReference type="ChEBI" id="CHEBI:70757"/>
        <dbReference type="EC" id="1.3.1.98"/>
    </reaction>
</comment>
<feature type="active site" evidence="16">
    <location>
        <position position="296"/>
    </location>
</feature>
<organism evidence="18 19">
    <name type="scientific">Paenactinomyces guangxiensis</name>
    <dbReference type="NCBI Taxonomy" id="1490290"/>
    <lineage>
        <taxon>Bacteria</taxon>
        <taxon>Bacillati</taxon>
        <taxon>Bacillota</taxon>
        <taxon>Bacilli</taxon>
        <taxon>Bacillales</taxon>
        <taxon>Thermoactinomycetaceae</taxon>
        <taxon>Paenactinomyces</taxon>
    </lineage>
</organism>
<dbReference type="InterPro" id="IPR016166">
    <property type="entry name" value="FAD-bd_PCMH"/>
</dbReference>
<evidence type="ECO:0000256" key="12">
    <source>
        <dbReference type="ARBA" id="ARBA00023002"/>
    </source>
</evidence>
<keyword evidence="11 16" id="KW-0573">Peptidoglycan synthesis</keyword>
<dbReference type="SUPFAM" id="SSF56194">
    <property type="entry name" value="Uridine diphospho-N-Acetylenolpyruvylglucosamine reductase, MurB, C-terminal domain"/>
    <property type="match status" value="1"/>
</dbReference>
<keyword evidence="6 16" id="KW-0132">Cell division</keyword>
<dbReference type="InterPro" id="IPR011601">
    <property type="entry name" value="MurB_C"/>
</dbReference>
<comment type="caution">
    <text evidence="18">The sequence shown here is derived from an EMBL/GenBank/DDBJ whole genome shotgun (WGS) entry which is preliminary data.</text>
</comment>
<reference evidence="18 19" key="1">
    <citation type="submission" date="2020-07" db="EMBL/GenBank/DDBJ databases">
        <authorList>
            <person name="Feng H."/>
        </authorList>
    </citation>
    <scope>NUCLEOTIDE SEQUENCE [LARGE SCALE GENOMIC DNA]</scope>
    <source>
        <strain evidence="19">s-10</strain>
    </source>
</reference>
<dbReference type="Gene3D" id="3.90.78.10">
    <property type="entry name" value="UDP-N-acetylenolpyruvoylglucosamine reductase, C-terminal domain"/>
    <property type="match status" value="1"/>
</dbReference>
<evidence type="ECO:0000256" key="3">
    <source>
        <dbReference type="ARBA" id="ARBA00004496"/>
    </source>
</evidence>
<dbReference type="GO" id="GO:0071949">
    <property type="term" value="F:FAD binding"/>
    <property type="evidence" value="ECO:0007669"/>
    <property type="project" value="InterPro"/>
</dbReference>
<evidence type="ECO:0000313" key="18">
    <source>
        <dbReference type="EMBL" id="MBA4494245.1"/>
    </source>
</evidence>
<dbReference type="Pfam" id="PF01565">
    <property type="entry name" value="FAD_binding_4"/>
    <property type="match status" value="1"/>
</dbReference>
<dbReference type="PANTHER" id="PTHR21071:SF5">
    <property type="entry name" value="UDP-N-ACETYLENOLPYRUVOYLGLUCOSAMINE REDUCTASE"/>
    <property type="match status" value="1"/>
</dbReference>
<dbReference type="RefSeq" id="WP_181751488.1">
    <property type="nucleotide sequence ID" value="NZ_JACEIQ010000006.1"/>
</dbReference>
<evidence type="ECO:0000256" key="13">
    <source>
        <dbReference type="ARBA" id="ARBA00023306"/>
    </source>
</evidence>
<evidence type="ECO:0000256" key="7">
    <source>
        <dbReference type="ARBA" id="ARBA00022630"/>
    </source>
</evidence>
<dbReference type="GO" id="GO:0005829">
    <property type="term" value="C:cytosol"/>
    <property type="evidence" value="ECO:0007669"/>
    <property type="project" value="TreeGrafter"/>
</dbReference>
<dbReference type="InterPro" id="IPR006094">
    <property type="entry name" value="Oxid_FAD_bind_N"/>
</dbReference>
<dbReference type="InterPro" id="IPR036318">
    <property type="entry name" value="FAD-bd_PCMH-like_sf"/>
</dbReference>
<dbReference type="Proteomes" id="UP000535491">
    <property type="component" value="Unassembled WGS sequence"/>
</dbReference>
<keyword evidence="10 16" id="KW-0133">Cell shape</keyword>
<dbReference type="GO" id="GO:0008762">
    <property type="term" value="F:UDP-N-acetylmuramate dehydrogenase activity"/>
    <property type="evidence" value="ECO:0007669"/>
    <property type="project" value="UniProtKB-UniRule"/>
</dbReference>
<evidence type="ECO:0000256" key="14">
    <source>
        <dbReference type="ARBA" id="ARBA00023316"/>
    </source>
</evidence>
<dbReference type="SUPFAM" id="SSF56176">
    <property type="entry name" value="FAD-binding/transporter-associated domain-like"/>
    <property type="match status" value="1"/>
</dbReference>
<keyword evidence="13 16" id="KW-0131">Cell cycle</keyword>
<dbReference type="Gene3D" id="3.30.43.10">
    <property type="entry name" value="Uridine Diphospho-n-acetylenolpyruvylglucosamine Reductase, domain 2"/>
    <property type="match status" value="1"/>
</dbReference>
<comment type="cofactor">
    <cofactor evidence="1 16">
        <name>FAD</name>
        <dbReference type="ChEBI" id="CHEBI:57692"/>
    </cofactor>
</comment>
<dbReference type="InterPro" id="IPR003170">
    <property type="entry name" value="MurB"/>
</dbReference>
<evidence type="ECO:0000256" key="2">
    <source>
        <dbReference type="ARBA" id="ARBA00003921"/>
    </source>
</evidence>
<gene>
    <name evidence="16 18" type="primary">murB</name>
    <name evidence="18" type="ORF">H1191_08000</name>
</gene>
<dbReference type="NCBIfam" id="TIGR00179">
    <property type="entry name" value="murB"/>
    <property type="match status" value="1"/>
</dbReference>
<feature type="active site" description="Proton donor" evidence="16">
    <location>
        <position position="226"/>
    </location>
</feature>
<evidence type="ECO:0000259" key="17">
    <source>
        <dbReference type="PROSITE" id="PS51387"/>
    </source>
</evidence>
<dbReference type="InterPro" id="IPR016167">
    <property type="entry name" value="FAD-bd_PCMH_sub1"/>
</dbReference>
<evidence type="ECO:0000256" key="1">
    <source>
        <dbReference type="ARBA" id="ARBA00001974"/>
    </source>
</evidence>
<evidence type="ECO:0000256" key="8">
    <source>
        <dbReference type="ARBA" id="ARBA00022827"/>
    </source>
</evidence>
<dbReference type="NCBIfam" id="NF010480">
    <property type="entry name" value="PRK13905.1"/>
    <property type="match status" value="1"/>
</dbReference>
<dbReference type="UniPathway" id="UPA00219"/>
<evidence type="ECO:0000256" key="9">
    <source>
        <dbReference type="ARBA" id="ARBA00022857"/>
    </source>
</evidence>
<dbReference type="EC" id="1.3.1.98" evidence="16"/>
<dbReference type="GO" id="GO:0051301">
    <property type="term" value="P:cell division"/>
    <property type="evidence" value="ECO:0007669"/>
    <property type="project" value="UniProtKB-KW"/>
</dbReference>
<proteinExistence type="inferred from homology"/>
<dbReference type="GO" id="GO:0009252">
    <property type="term" value="P:peptidoglycan biosynthetic process"/>
    <property type="evidence" value="ECO:0007669"/>
    <property type="project" value="UniProtKB-UniRule"/>
</dbReference>
<evidence type="ECO:0000313" key="19">
    <source>
        <dbReference type="Proteomes" id="UP000535491"/>
    </source>
</evidence>
<keyword evidence="9 16" id="KW-0521">NADP</keyword>
<keyword evidence="5 16" id="KW-0963">Cytoplasm</keyword>
<keyword evidence="19" id="KW-1185">Reference proteome</keyword>
<evidence type="ECO:0000256" key="4">
    <source>
        <dbReference type="ARBA" id="ARBA00004752"/>
    </source>
</evidence>
<dbReference type="Pfam" id="PF02873">
    <property type="entry name" value="MurB_C"/>
    <property type="match status" value="1"/>
</dbReference>
<dbReference type="PANTHER" id="PTHR21071">
    <property type="entry name" value="UDP-N-ACETYLENOLPYRUVOYLGLUCOSAMINE REDUCTASE"/>
    <property type="match status" value="1"/>
</dbReference>
<evidence type="ECO:0000256" key="5">
    <source>
        <dbReference type="ARBA" id="ARBA00022490"/>
    </source>
</evidence>
<evidence type="ECO:0000256" key="11">
    <source>
        <dbReference type="ARBA" id="ARBA00022984"/>
    </source>
</evidence>
<dbReference type="InterPro" id="IPR016169">
    <property type="entry name" value="FAD-bd_PCMH_sub2"/>
</dbReference>
<evidence type="ECO:0000256" key="15">
    <source>
        <dbReference type="ARBA" id="ARBA00048914"/>
    </source>
</evidence>
<evidence type="ECO:0000256" key="10">
    <source>
        <dbReference type="ARBA" id="ARBA00022960"/>
    </source>
</evidence>
<dbReference type="PROSITE" id="PS51387">
    <property type="entry name" value="FAD_PCMH"/>
    <property type="match status" value="1"/>
</dbReference>
<comment type="function">
    <text evidence="2 16">Cell wall formation.</text>
</comment>
<dbReference type="GO" id="GO:0008360">
    <property type="term" value="P:regulation of cell shape"/>
    <property type="evidence" value="ECO:0007669"/>
    <property type="project" value="UniProtKB-KW"/>
</dbReference>
<feature type="domain" description="FAD-binding PCMH-type" evidence="17">
    <location>
        <begin position="31"/>
        <end position="197"/>
    </location>
</feature>
<comment type="subcellular location">
    <subcellularLocation>
        <location evidence="3 16">Cytoplasm</location>
    </subcellularLocation>
</comment>
<dbReference type="EMBL" id="JACEIQ010000006">
    <property type="protein sequence ID" value="MBA4494245.1"/>
    <property type="molecule type" value="Genomic_DNA"/>
</dbReference>
<comment type="pathway">
    <text evidence="4 16">Cell wall biogenesis; peptidoglycan biosynthesis.</text>
</comment>
<comment type="similarity">
    <text evidence="16">Belongs to the MurB family.</text>
</comment>
<accession>A0A7W1WQL0</accession>
<dbReference type="Gene3D" id="3.30.465.10">
    <property type="match status" value="1"/>
</dbReference>
<keyword evidence="12 16" id="KW-0560">Oxidoreductase</keyword>